<dbReference type="InterPro" id="IPR012336">
    <property type="entry name" value="Thioredoxin-like_fold"/>
</dbReference>
<organism evidence="3 4">
    <name type="scientific">Chitinophaga rhizophila</name>
    <dbReference type="NCBI Taxonomy" id="2866212"/>
    <lineage>
        <taxon>Bacteria</taxon>
        <taxon>Pseudomonadati</taxon>
        <taxon>Bacteroidota</taxon>
        <taxon>Chitinophagia</taxon>
        <taxon>Chitinophagales</taxon>
        <taxon>Chitinophagaceae</taxon>
        <taxon>Chitinophaga</taxon>
    </lineage>
</organism>
<name>A0ABS7G9L7_9BACT</name>
<feature type="chain" id="PRO_5046700986" evidence="1">
    <location>
        <begin position="22"/>
        <end position="466"/>
    </location>
</feature>
<protein>
    <submittedName>
        <fullName evidence="3">TlpA family protein disulfide reductase</fullName>
    </submittedName>
</protein>
<gene>
    <name evidence="3" type="ORF">K1Y79_04005</name>
</gene>
<proteinExistence type="predicted"/>
<dbReference type="Proteomes" id="UP000812961">
    <property type="component" value="Unassembled WGS sequence"/>
</dbReference>
<dbReference type="PANTHER" id="PTHR42852">
    <property type="entry name" value="THIOL:DISULFIDE INTERCHANGE PROTEIN DSBE"/>
    <property type="match status" value="1"/>
</dbReference>
<dbReference type="PANTHER" id="PTHR42852:SF13">
    <property type="entry name" value="PROTEIN DIPZ"/>
    <property type="match status" value="1"/>
</dbReference>
<dbReference type="InterPro" id="IPR013766">
    <property type="entry name" value="Thioredoxin_domain"/>
</dbReference>
<keyword evidence="4" id="KW-1185">Reference proteome</keyword>
<dbReference type="InterPro" id="IPR050553">
    <property type="entry name" value="Thioredoxin_ResA/DsbE_sf"/>
</dbReference>
<accession>A0ABS7G9L7</accession>
<dbReference type="RefSeq" id="WP_220248709.1">
    <property type="nucleotide sequence ID" value="NZ_JAICCF010000001.1"/>
</dbReference>
<dbReference type="PROSITE" id="PS51352">
    <property type="entry name" value="THIOREDOXIN_2"/>
    <property type="match status" value="1"/>
</dbReference>
<dbReference type="Gene3D" id="3.40.30.10">
    <property type="entry name" value="Glutaredoxin"/>
    <property type="match status" value="1"/>
</dbReference>
<reference evidence="3 4" key="1">
    <citation type="submission" date="2021-08" db="EMBL/GenBank/DDBJ databases">
        <title>The genome sequence of Chitinophaga sp. B61.</title>
        <authorList>
            <person name="Zhang X."/>
        </authorList>
    </citation>
    <scope>NUCLEOTIDE SEQUENCE [LARGE SCALE GENOMIC DNA]</scope>
    <source>
        <strain evidence="3 4">B61</strain>
    </source>
</reference>
<comment type="caution">
    <text evidence="3">The sequence shown here is derived from an EMBL/GenBank/DDBJ whole genome shotgun (WGS) entry which is preliminary data.</text>
</comment>
<dbReference type="EMBL" id="JAICCF010000001">
    <property type="protein sequence ID" value="MBW8683489.1"/>
    <property type="molecule type" value="Genomic_DNA"/>
</dbReference>
<evidence type="ECO:0000313" key="4">
    <source>
        <dbReference type="Proteomes" id="UP000812961"/>
    </source>
</evidence>
<evidence type="ECO:0000259" key="2">
    <source>
        <dbReference type="PROSITE" id="PS51352"/>
    </source>
</evidence>
<sequence>MLRFIVCSIITFSAAFSQAHAQNVNATIQVITKQSWNNKPPYVVLLKYGTFDYHPLLRDTIKPRRVGHFYHFDIPLSDSLQYFDLVSPDPNEVPIVSKGLIEPGDQITVGIDSAAYSFTGKGAEKILVQRKVDQIKAVGDSGWPQDTSALTNFFEVRNQLTCDQLAYLKTMRSNLSRTAFQVLQANTFYANISLQLTQIWRFHAYGKLSELPSEDKLQQQCGISVDTTSLFYSDVYPGFVYAKSRVNNAYWVGDTFDWGQCLTDINNRYQGELKEKILAFIIYRDRQNASIVNGIPVGLASGFSNIDFKGIVTRAGQKKKGALVQDFTLKNGDNLPVSLSKFSGKVVVLDFWFTGCSACKGLKPKMDSIQQELKNLPVEFLSISIDKSLNQWRTSVKSGKYSSAEQVNLYTAGQGDKHPIVSFFEVTAYPTLIVIDKSRKLLDFPVDPRNDNGKSIINIIREAAAL</sequence>
<feature type="domain" description="Thioredoxin" evidence="2">
    <location>
        <begin position="318"/>
        <end position="465"/>
    </location>
</feature>
<evidence type="ECO:0000256" key="1">
    <source>
        <dbReference type="SAM" id="SignalP"/>
    </source>
</evidence>
<keyword evidence="1" id="KW-0732">Signal</keyword>
<dbReference type="CDD" id="cd02966">
    <property type="entry name" value="TlpA_like_family"/>
    <property type="match status" value="1"/>
</dbReference>
<dbReference type="Pfam" id="PF13905">
    <property type="entry name" value="Thioredoxin_8"/>
    <property type="match status" value="1"/>
</dbReference>
<dbReference type="InterPro" id="IPR036249">
    <property type="entry name" value="Thioredoxin-like_sf"/>
</dbReference>
<feature type="signal peptide" evidence="1">
    <location>
        <begin position="1"/>
        <end position="21"/>
    </location>
</feature>
<evidence type="ECO:0000313" key="3">
    <source>
        <dbReference type="EMBL" id="MBW8683489.1"/>
    </source>
</evidence>
<dbReference type="SUPFAM" id="SSF52833">
    <property type="entry name" value="Thioredoxin-like"/>
    <property type="match status" value="1"/>
</dbReference>